<sequence length="117" mass="12881">MSYEPDSQHRLKQELEVQAARSDQSDRKHDATGHTLLPSCRPDASTCPKVHEAHPRHPSSRDSETKQTNKVPQAQCTSGAGEELMWEASLDDSVCVTLLSLWPQEPQPEGPSGGPVR</sequence>
<evidence type="ECO:0000313" key="2">
    <source>
        <dbReference type="EMBL" id="KAJ8401787.1"/>
    </source>
</evidence>
<gene>
    <name evidence="2" type="ORF">AAFF_G00377580</name>
</gene>
<feature type="compositionally biased region" description="Basic and acidic residues" evidence="1">
    <location>
        <begin position="1"/>
        <end position="15"/>
    </location>
</feature>
<comment type="caution">
    <text evidence="2">The sequence shown here is derived from an EMBL/GenBank/DDBJ whole genome shotgun (WGS) entry which is preliminary data.</text>
</comment>
<reference evidence="2" key="1">
    <citation type="journal article" date="2023" name="Science">
        <title>Genome structures resolve the early diversification of teleost fishes.</title>
        <authorList>
            <person name="Parey E."/>
            <person name="Louis A."/>
            <person name="Montfort J."/>
            <person name="Bouchez O."/>
            <person name="Roques C."/>
            <person name="Iampietro C."/>
            <person name="Lluch J."/>
            <person name="Castinel A."/>
            <person name="Donnadieu C."/>
            <person name="Desvignes T."/>
            <person name="Floi Bucao C."/>
            <person name="Jouanno E."/>
            <person name="Wen M."/>
            <person name="Mejri S."/>
            <person name="Dirks R."/>
            <person name="Jansen H."/>
            <person name="Henkel C."/>
            <person name="Chen W.J."/>
            <person name="Zahm M."/>
            <person name="Cabau C."/>
            <person name="Klopp C."/>
            <person name="Thompson A.W."/>
            <person name="Robinson-Rechavi M."/>
            <person name="Braasch I."/>
            <person name="Lecointre G."/>
            <person name="Bobe J."/>
            <person name="Postlethwait J.H."/>
            <person name="Berthelot C."/>
            <person name="Roest Crollius H."/>
            <person name="Guiguen Y."/>
        </authorList>
    </citation>
    <scope>NUCLEOTIDE SEQUENCE</scope>
    <source>
        <strain evidence="2">NC1722</strain>
    </source>
</reference>
<evidence type="ECO:0000256" key="1">
    <source>
        <dbReference type="SAM" id="MobiDB-lite"/>
    </source>
</evidence>
<feature type="region of interest" description="Disordered" evidence="1">
    <location>
        <begin position="1"/>
        <end position="84"/>
    </location>
</feature>
<feature type="compositionally biased region" description="Polar residues" evidence="1">
    <location>
        <begin position="68"/>
        <end position="78"/>
    </location>
</feature>
<proteinExistence type="predicted"/>
<dbReference type="Proteomes" id="UP001221898">
    <property type="component" value="Unassembled WGS sequence"/>
</dbReference>
<organism evidence="2 3">
    <name type="scientific">Aldrovandia affinis</name>
    <dbReference type="NCBI Taxonomy" id="143900"/>
    <lineage>
        <taxon>Eukaryota</taxon>
        <taxon>Metazoa</taxon>
        <taxon>Chordata</taxon>
        <taxon>Craniata</taxon>
        <taxon>Vertebrata</taxon>
        <taxon>Euteleostomi</taxon>
        <taxon>Actinopterygii</taxon>
        <taxon>Neopterygii</taxon>
        <taxon>Teleostei</taxon>
        <taxon>Notacanthiformes</taxon>
        <taxon>Halosauridae</taxon>
        <taxon>Aldrovandia</taxon>
    </lineage>
</organism>
<feature type="compositionally biased region" description="Basic and acidic residues" evidence="1">
    <location>
        <begin position="23"/>
        <end position="32"/>
    </location>
</feature>
<keyword evidence="3" id="KW-1185">Reference proteome</keyword>
<evidence type="ECO:0000313" key="3">
    <source>
        <dbReference type="Proteomes" id="UP001221898"/>
    </source>
</evidence>
<protein>
    <submittedName>
        <fullName evidence="2">Uncharacterized protein</fullName>
    </submittedName>
</protein>
<dbReference type="AlphaFoldDB" id="A0AAD7WLZ2"/>
<feature type="compositionally biased region" description="Basic and acidic residues" evidence="1">
    <location>
        <begin position="49"/>
        <end position="67"/>
    </location>
</feature>
<accession>A0AAD7WLZ2</accession>
<dbReference type="EMBL" id="JAINUG010000068">
    <property type="protein sequence ID" value="KAJ8401787.1"/>
    <property type="molecule type" value="Genomic_DNA"/>
</dbReference>
<name>A0AAD7WLZ2_9TELE</name>